<dbReference type="AlphaFoldDB" id="A0A8T0PYS2"/>
<gene>
    <name evidence="1" type="ORF">PVAP13_8KG364033</name>
</gene>
<dbReference type="Proteomes" id="UP000823388">
    <property type="component" value="Chromosome 8K"/>
</dbReference>
<evidence type="ECO:0000313" key="2">
    <source>
        <dbReference type="Proteomes" id="UP000823388"/>
    </source>
</evidence>
<protein>
    <submittedName>
        <fullName evidence="1">Uncharacterized protein</fullName>
    </submittedName>
</protein>
<keyword evidence="2" id="KW-1185">Reference proteome</keyword>
<sequence length="71" mass="7694">MMANVFSFHQCEFGARGCLLHIDHQGYGALLLGALLSPVPMRGNWLKGENCLGLLPERPSSTKPSAQPSIE</sequence>
<organism evidence="1 2">
    <name type="scientific">Panicum virgatum</name>
    <name type="common">Blackwell switchgrass</name>
    <dbReference type="NCBI Taxonomy" id="38727"/>
    <lineage>
        <taxon>Eukaryota</taxon>
        <taxon>Viridiplantae</taxon>
        <taxon>Streptophyta</taxon>
        <taxon>Embryophyta</taxon>
        <taxon>Tracheophyta</taxon>
        <taxon>Spermatophyta</taxon>
        <taxon>Magnoliopsida</taxon>
        <taxon>Liliopsida</taxon>
        <taxon>Poales</taxon>
        <taxon>Poaceae</taxon>
        <taxon>PACMAD clade</taxon>
        <taxon>Panicoideae</taxon>
        <taxon>Panicodae</taxon>
        <taxon>Paniceae</taxon>
        <taxon>Panicinae</taxon>
        <taxon>Panicum</taxon>
        <taxon>Panicum sect. Hiantes</taxon>
    </lineage>
</organism>
<comment type="caution">
    <text evidence="1">The sequence shown here is derived from an EMBL/GenBank/DDBJ whole genome shotgun (WGS) entry which is preliminary data.</text>
</comment>
<name>A0A8T0PYS2_PANVG</name>
<proteinExistence type="predicted"/>
<dbReference type="EMBL" id="CM029051">
    <property type="protein sequence ID" value="KAG2564056.1"/>
    <property type="molecule type" value="Genomic_DNA"/>
</dbReference>
<evidence type="ECO:0000313" key="1">
    <source>
        <dbReference type="EMBL" id="KAG2564056.1"/>
    </source>
</evidence>
<reference evidence="1" key="1">
    <citation type="submission" date="2020-05" db="EMBL/GenBank/DDBJ databases">
        <title>WGS assembly of Panicum virgatum.</title>
        <authorList>
            <person name="Lovell J.T."/>
            <person name="Jenkins J."/>
            <person name="Shu S."/>
            <person name="Juenger T.E."/>
            <person name="Schmutz J."/>
        </authorList>
    </citation>
    <scope>NUCLEOTIDE SEQUENCE</scope>
    <source>
        <strain evidence="1">AP13</strain>
    </source>
</reference>
<accession>A0A8T0PYS2</accession>